<dbReference type="Proteomes" id="UP000612746">
    <property type="component" value="Unassembled WGS sequence"/>
</dbReference>
<feature type="compositionally biased region" description="Pro residues" evidence="9">
    <location>
        <begin position="986"/>
        <end position="1011"/>
    </location>
</feature>
<evidence type="ECO:0000256" key="1">
    <source>
        <dbReference type="ARBA" id="ARBA00012513"/>
    </source>
</evidence>
<evidence type="ECO:0000256" key="6">
    <source>
        <dbReference type="ARBA" id="ARBA00022840"/>
    </source>
</evidence>
<dbReference type="GO" id="GO:0005524">
    <property type="term" value="F:ATP binding"/>
    <property type="evidence" value="ECO:0007669"/>
    <property type="project" value="UniProtKB-KW"/>
</dbReference>
<keyword evidence="12" id="KW-1185">Reference proteome</keyword>
<feature type="compositionally biased region" description="Polar residues" evidence="9">
    <location>
        <begin position="470"/>
        <end position="480"/>
    </location>
</feature>
<evidence type="ECO:0000259" key="10">
    <source>
        <dbReference type="PROSITE" id="PS50011"/>
    </source>
</evidence>
<evidence type="ECO:0000256" key="2">
    <source>
        <dbReference type="ARBA" id="ARBA00022527"/>
    </source>
</evidence>
<evidence type="ECO:0000256" key="9">
    <source>
        <dbReference type="SAM" id="MobiDB-lite"/>
    </source>
</evidence>
<feature type="domain" description="Protein kinase" evidence="10">
    <location>
        <begin position="68"/>
        <end position="362"/>
    </location>
</feature>
<proteinExistence type="predicted"/>
<evidence type="ECO:0000313" key="11">
    <source>
        <dbReference type="EMBL" id="KAG2188860.1"/>
    </source>
</evidence>
<feature type="compositionally biased region" description="Basic and acidic residues" evidence="9">
    <location>
        <begin position="713"/>
        <end position="728"/>
    </location>
</feature>
<dbReference type="SUPFAM" id="SSF56112">
    <property type="entry name" value="Protein kinase-like (PK-like)"/>
    <property type="match status" value="1"/>
</dbReference>
<feature type="compositionally biased region" description="Polar residues" evidence="9">
    <location>
        <begin position="490"/>
        <end position="500"/>
    </location>
</feature>
<dbReference type="SMART" id="SM00220">
    <property type="entry name" value="S_TKc"/>
    <property type="match status" value="1"/>
</dbReference>
<accession>A0A8H7QB46</accession>
<dbReference type="GO" id="GO:0007015">
    <property type="term" value="P:actin filament organization"/>
    <property type="evidence" value="ECO:0007669"/>
    <property type="project" value="TreeGrafter"/>
</dbReference>
<gene>
    <name evidence="11" type="ORF">INT44_004000</name>
</gene>
<feature type="compositionally biased region" description="Low complexity" evidence="9">
    <location>
        <begin position="656"/>
        <end position="667"/>
    </location>
</feature>
<feature type="compositionally biased region" description="Basic and acidic residues" evidence="9">
    <location>
        <begin position="819"/>
        <end position="834"/>
    </location>
</feature>
<feature type="compositionally biased region" description="Polar residues" evidence="9">
    <location>
        <begin position="600"/>
        <end position="615"/>
    </location>
</feature>
<feature type="compositionally biased region" description="Polar residues" evidence="9">
    <location>
        <begin position="625"/>
        <end position="635"/>
    </location>
</feature>
<comment type="caution">
    <text evidence="11">The sequence shown here is derived from an EMBL/GenBank/DDBJ whole genome shotgun (WGS) entry which is preliminary data.</text>
</comment>
<feature type="compositionally biased region" description="Polar residues" evidence="9">
    <location>
        <begin position="968"/>
        <end position="979"/>
    </location>
</feature>
<dbReference type="GO" id="GO:0005737">
    <property type="term" value="C:cytoplasm"/>
    <property type="evidence" value="ECO:0007669"/>
    <property type="project" value="TreeGrafter"/>
</dbReference>
<keyword evidence="3" id="KW-0808">Transferase</keyword>
<evidence type="ECO:0000256" key="3">
    <source>
        <dbReference type="ARBA" id="ARBA00022679"/>
    </source>
</evidence>
<organism evidence="11 12">
    <name type="scientific">Umbelopsis vinacea</name>
    <dbReference type="NCBI Taxonomy" id="44442"/>
    <lineage>
        <taxon>Eukaryota</taxon>
        <taxon>Fungi</taxon>
        <taxon>Fungi incertae sedis</taxon>
        <taxon>Mucoromycota</taxon>
        <taxon>Mucoromycotina</taxon>
        <taxon>Umbelopsidomycetes</taxon>
        <taxon>Umbelopsidales</taxon>
        <taxon>Umbelopsidaceae</taxon>
        <taxon>Umbelopsis</taxon>
    </lineage>
</organism>
<evidence type="ECO:0000256" key="5">
    <source>
        <dbReference type="ARBA" id="ARBA00022777"/>
    </source>
</evidence>
<dbReference type="PANTHER" id="PTHR22967:SF57">
    <property type="entry name" value="AUXILIN, ISOFORM A-RELATED"/>
    <property type="match status" value="1"/>
</dbReference>
<dbReference type="PROSITE" id="PS50011">
    <property type="entry name" value="PROTEIN_KINASE_DOM"/>
    <property type="match status" value="1"/>
</dbReference>
<feature type="compositionally biased region" description="Polar residues" evidence="9">
    <location>
        <begin position="794"/>
        <end position="811"/>
    </location>
</feature>
<keyword evidence="6" id="KW-0067">ATP-binding</keyword>
<feature type="compositionally biased region" description="Polar residues" evidence="9">
    <location>
        <begin position="1071"/>
        <end position="1080"/>
    </location>
</feature>
<keyword evidence="4" id="KW-0547">Nucleotide-binding</keyword>
<evidence type="ECO:0000313" key="12">
    <source>
        <dbReference type="Proteomes" id="UP000612746"/>
    </source>
</evidence>
<evidence type="ECO:0000256" key="8">
    <source>
        <dbReference type="ARBA" id="ARBA00048679"/>
    </source>
</evidence>
<dbReference type="GO" id="GO:0004674">
    <property type="term" value="F:protein serine/threonine kinase activity"/>
    <property type="evidence" value="ECO:0007669"/>
    <property type="project" value="UniProtKB-KW"/>
</dbReference>
<dbReference type="CDD" id="cd14037">
    <property type="entry name" value="STKc_NAK_like"/>
    <property type="match status" value="1"/>
</dbReference>
<dbReference type="AlphaFoldDB" id="A0A8H7QB46"/>
<feature type="compositionally biased region" description="Polar residues" evidence="9">
    <location>
        <begin position="835"/>
        <end position="846"/>
    </location>
</feature>
<evidence type="ECO:0000256" key="4">
    <source>
        <dbReference type="ARBA" id="ARBA00022741"/>
    </source>
</evidence>
<feature type="compositionally biased region" description="Polar residues" evidence="9">
    <location>
        <begin position="513"/>
        <end position="538"/>
    </location>
</feature>
<feature type="compositionally biased region" description="Polar residues" evidence="9">
    <location>
        <begin position="875"/>
        <end position="913"/>
    </location>
</feature>
<dbReference type="InterPro" id="IPR011009">
    <property type="entry name" value="Kinase-like_dom_sf"/>
</dbReference>
<feature type="compositionally biased region" description="Basic and acidic residues" evidence="9">
    <location>
        <begin position="420"/>
        <end position="439"/>
    </location>
</feature>
<dbReference type="OrthoDB" id="2018507at2759"/>
<evidence type="ECO:0000256" key="7">
    <source>
        <dbReference type="ARBA" id="ARBA00047899"/>
    </source>
</evidence>
<comment type="catalytic activity">
    <reaction evidence="8">
        <text>L-seryl-[protein] + ATP = O-phospho-L-seryl-[protein] + ADP + H(+)</text>
        <dbReference type="Rhea" id="RHEA:17989"/>
        <dbReference type="Rhea" id="RHEA-COMP:9863"/>
        <dbReference type="Rhea" id="RHEA-COMP:11604"/>
        <dbReference type="ChEBI" id="CHEBI:15378"/>
        <dbReference type="ChEBI" id="CHEBI:29999"/>
        <dbReference type="ChEBI" id="CHEBI:30616"/>
        <dbReference type="ChEBI" id="CHEBI:83421"/>
        <dbReference type="ChEBI" id="CHEBI:456216"/>
        <dbReference type="EC" id="2.7.11.1"/>
    </reaction>
</comment>
<feature type="compositionally biased region" description="Low complexity" evidence="9">
    <location>
        <begin position="376"/>
        <end position="388"/>
    </location>
</feature>
<feature type="compositionally biased region" description="Low complexity" evidence="9">
    <location>
        <begin position="501"/>
        <end position="512"/>
    </location>
</feature>
<dbReference type="PANTHER" id="PTHR22967">
    <property type="entry name" value="SERINE/THREONINE PROTEIN KINASE"/>
    <property type="match status" value="1"/>
</dbReference>
<reference evidence="11" key="1">
    <citation type="submission" date="2020-12" db="EMBL/GenBank/DDBJ databases">
        <title>Metabolic potential, ecology and presence of endohyphal bacteria is reflected in genomic diversity of Mucoromycotina.</title>
        <authorList>
            <person name="Muszewska A."/>
            <person name="Okrasinska A."/>
            <person name="Steczkiewicz K."/>
            <person name="Drgas O."/>
            <person name="Orlowska M."/>
            <person name="Perlinska-Lenart U."/>
            <person name="Aleksandrzak-Piekarczyk T."/>
            <person name="Szatraj K."/>
            <person name="Zielenkiewicz U."/>
            <person name="Pilsyk S."/>
            <person name="Malc E."/>
            <person name="Mieczkowski P."/>
            <person name="Kruszewska J.S."/>
            <person name="Biernat P."/>
            <person name="Pawlowska J."/>
        </authorList>
    </citation>
    <scope>NUCLEOTIDE SEQUENCE</scope>
    <source>
        <strain evidence="11">WA0000051536</strain>
    </source>
</reference>
<feature type="region of interest" description="Disordered" evidence="9">
    <location>
        <begin position="29"/>
        <end position="58"/>
    </location>
</feature>
<feature type="region of interest" description="Disordered" evidence="9">
    <location>
        <begin position="372"/>
        <end position="1080"/>
    </location>
</feature>
<feature type="compositionally biased region" description="Low complexity" evidence="9">
    <location>
        <begin position="441"/>
        <end position="452"/>
    </location>
</feature>
<keyword evidence="5" id="KW-0418">Kinase</keyword>
<dbReference type="Gene3D" id="1.10.510.10">
    <property type="entry name" value="Transferase(Phosphotransferase) domain 1"/>
    <property type="match status" value="1"/>
</dbReference>
<comment type="catalytic activity">
    <reaction evidence="7">
        <text>L-threonyl-[protein] + ATP = O-phospho-L-threonyl-[protein] + ADP + H(+)</text>
        <dbReference type="Rhea" id="RHEA:46608"/>
        <dbReference type="Rhea" id="RHEA-COMP:11060"/>
        <dbReference type="Rhea" id="RHEA-COMP:11605"/>
        <dbReference type="ChEBI" id="CHEBI:15378"/>
        <dbReference type="ChEBI" id="CHEBI:30013"/>
        <dbReference type="ChEBI" id="CHEBI:30616"/>
        <dbReference type="ChEBI" id="CHEBI:61977"/>
        <dbReference type="ChEBI" id="CHEBI:456216"/>
        <dbReference type="EC" id="2.7.11.1"/>
    </reaction>
</comment>
<keyword evidence="2" id="KW-0723">Serine/threonine-protein kinase</keyword>
<feature type="compositionally biased region" description="Polar residues" evidence="9">
    <location>
        <begin position="855"/>
        <end position="864"/>
    </location>
</feature>
<feature type="compositionally biased region" description="Polar residues" evidence="9">
    <location>
        <begin position="544"/>
        <end position="576"/>
    </location>
</feature>
<protein>
    <recommendedName>
        <fullName evidence="1">non-specific serine/threonine protein kinase</fullName>
        <ecNumber evidence="1">2.7.11.1</ecNumber>
    </recommendedName>
</protein>
<sequence>MSSAFNKYSPAPGAGHYQQDYRQRIPQQQGVGQTLPSMPVGSEPHNTPPPPPGAMSPGTQVVVGRHTVAIQIFLAEGGFAHVYLVRMKEFPDPIVLKRIAVPDTERLKSVEKEIVFMVRILWPSSSVLSCCADPSTFLQRRLGSHKNIVRYFDSQVSPLPTGGFEALILMEYCPGGGVIDLMNRRLQQRLTEPEILKIFGDVSEALAYMHYCNPPALHRDLKVENILISASGRYKLCDFGSACLSKGTYVPQTLPEIQKLEDDIQRHTTLQYRAPEMIDIYQKRPINEKADIWALGVFLYKLCYYTTPFEEQGPLAILSAKFTFPPRPQFSDNTRNLISWLLSEDQDRRPNIYQVVETVCKLRGKDCPIRNIYTNVSSTSSPQSQTSDVSKRGSESIFEQRVLPKQETPNITPMRRGRPERKEKDTPERMSTDDSKSSENFDPFDPKSFSSSTNHKQSAPDFDPAKIFSLNENTSFTSKADSSDTDSRKSPSVSRVLNTIPTQSSAPQPSTPGLNPSQENSSKAGRYQRATSPSTPDSFKSPKSETQTQQLIDDNELLKSSRSGGQLHTPRQSSLGNRAVSPVRSGSDNTRDTKSAPGTPISTATAAKSPLSSHTLAGREELESTSKQYGPSTSKPRYGNLQKAEQMSDGLGLGHSRNNSDSRSSAAQGSQYASTTKRIPESTARNTSQSSNHQDGRLNNSKTLFSDLVPEYTSHKEDTVESFNRKFPDLSSLDEQLSGGYESNKKSDGSAVFRALDQVHQKESKGPTNSTPPARQSVLDRYQPQGEHADQVSKRSSISSQETSNKGNYVQSKVMEQLQRFEHSNNERRNETQSRRNSTKLPSPSVQKVDRRESGSQAAASPNTEAPIASKWRRSISQEGIESSPQPAQTAKRSEIAQMNRSIQSFRQMLQSPSPSPTEDGVQFNFDQTQSENDDSSIVSQKLPSSKTASPTFGTPDSSLSKKETSQEENAIKTTSARQSPILESPSPPAEAIPIPPSQSGPYRPAPPPKPARFRMSAAMAPVLTPSGATKASKVATSPSQSSNQGLQRPTQRMSREPSITDFESKFPSPEQLQQGLPKD</sequence>
<dbReference type="EMBL" id="JAEPRA010000001">
    <property type="protein sequence ID" value="KAG2188860.1"/>
    <property type="molecule type" value="Genomic_DNA"/>
</dbReference>
<dbReference type="Pfam" id="PF00069">
    <property type="entry name" value="Pkinase"/>
    <property type="match status" value="1"/>
</dbReference>
<name>A0A8H7QB46_9FUNG</name>
<dbReference type="InterPro" id="IPR000719">
    <property type="entry name" value="Prot_kinase_dom"/>
</dbReference>
<dbReference type="EC" id="2.7.11.1" evidence="1"/>
<feature type="compositionally biased region" description="Polar residues" evidence="9">
    <location>
        <begin position="668"/>
        <end position="704"/>
    </location>
</feature>
<feature type="compositionally biased region" description="Polar residues" evidence="9">
    <location>
        <begin position="925"/>
        <end position="959"/>
    </location>
</feature>
<feature type="compositionally biased region" description="Polar residues" evidence="9">
    <location>
        <begin position="1027"/>
        <end position="1053"/>
    </location>
</feature>
<dbReference type="GO" id="GO:0000147">
    <property type="term" value="P:actin cortical patch assembly"/>
    <property type="evidence" value="ECO:0007669"/>
    <property type="project" value="TreeGrafter"/>
</dbReference>